<reference evidence="10" key="1">
    <citation type="submission" date="2011-02" db="EMBL/GenBank/DDBJ databases">
        <title>The Genome Sequence of Capsaspora owczarzaki ATCC 30864.</title>
        <authorList>
            <person name="Russ C."/>
            <person name="Cuomo C."/>
            <person name="Burger G."/>
            <person name="Gray M.W."/>
            <person name="Holland P.W.H."/>
            <person name="King N."/>
            <person name="Lang F.B.F."/>
            <person name="Roger A.J."/>
            <person name="Ruiz-Trillo I."/>
            <person name="Young S.K."/>
            <person name="Zeng Q."/>
            <person name="Gargeya S."/>
            <person name="Alvarado L."/>
            <person name="Berlin A."/>
            <person name="Chapman S.B."/>
            <person name="Chen Z."/>
            <person name="Freedman E."/>
            <person name="Gellesch M."/>
            <person name="Goldberg J."/>
            <person name="Griggs A."/>
            <person name="Gujja S."/>
            <person name="Heilman E."/>
            <person name="Heiman D."/>
            <person name="Howarth C."/>
            <person name="Mehta T."/>
            <person name="Neiman D."/>
            <person name="Pearson M."/>
            <person name="Roberts A."/>
            <person name="Saif S."/>
            <person name="Shea T."/>
            <person name="Shenoy N."/>
            <person name="Sisk P."/>
            <person name="Stolte C."/>
            <person name="Sykes S."/>
            <person name="White J."/>
            <person name="Yandava C."/>
            <person name="Haas B."/>
            <person name="Nusbaum C."/>
            <person name="Birren B."/>
        </authorList>
    </citation>
    <scope>NUCLEOTIDE SEQUENCE</scope>
    <source>
        <strain evidence="10">ATCC 30864</strain>
    </source>
</reference>
<keyword evidence="4" id="KW-0902">Two-component regulatory system</keyword>
<dbReference type="InterPro" id="IPR003018">
    <property type="entry name" value="GAF"/>
</dbReference>
<dbReference type="InterPro" id="IPR004358">
    <property type="entry name" value="Sig_transdc_His_kin-like_C"/>
</dbReference>
<keyword evidence="2" id="KW-0808">Transferase</keyword>
<dbReference type="InterPro" id="IPR029016">
    <property type="entry name" value="GAF-like_dom_sf"/>
</dbReference>
<dbReference type="PhylomeDB" id="A0A0D2UJG8"/>
<evidence type="ECO:0000256" key="3">
    <source>
        <dbReference type="ARBA" id="ARBA00022777"/>
    </source>
</evidence>
<feature type="modified residue" description="4-aspartylphosphate" evidence="5">
    <location>
        <position position="822"/>
    </location>
</feature>
<dbReference type="EMBL" id="KE346368">
    <property type="protein sequence ID" value="KJE95236.1"/>
    <property type="molecule type" value="Genomic_DNA"/>
</dbReference>
<dbReference type="InterPro" id="IPR001789">
    <property type="entry name" value="Sig_transdc_resp-reg_receiver"/>
</dbReference>
<dbReference type="Gene3D" id="3.30.565.10">
    <property type="entry name" value="Histidine kinase-like ATPase, C-terminal domain"/>
    <property type="match status" value="1"/>
</dbReference>
<evidence type="ECO:0000313" key="9">
    <source>
        <dbReference type="EMBL" id="KJE95236.1"/>
    </source>
</evidence>
<dbReference type="Gene3D" id="1.10.287.130">
    <property type="match status" value="1"/>
</dbReference>
<dbReference type="PROSITE" id="PS50110">
    <property type="entry name" value="RESPONSE_REGULATORY"/>
    <property type="match status" value="1"/>
</dbReference>
<feature type="region of interest" description="Disordered" evidence="6">
    <location>
        <begin position="729"/>
        <end position="753"/>
    </location>
</feature>
<dbReference type="STRING" id="595528.A0A0D2UJG8"/>
<gene>
    <name evidence="9" type="ORF">CAOG_005713</name>
</gene>
<dbReference type="eggNOG" id="KOG0519">
    <property type="taxonomic scope" value="Eukaryota"/>
</dbReference>
<dbReference type="SUPFAM" id="SSF47384">
    <property type="entry name" value="Homodimeric domain of signal transducing histidine kinase"/>
    <property type="match status" value="1"/>
</dbReference>
<feature type="domain" description="Histidine kinase" evidence="7">
    <location>
        <begin position="222"/>
        <end position="486"/>
    </location>
</feature>
<accession>A0A0D2UJG8</accession>
<evidence type="ECO:0000256" key="1">
    <source>
        <dbReference type="ARBA" id="ARBA00022553"/>
    </source>
</evidence>
<sequence length="913" mass="99182">MEQELVTTPAAGLTDRALLLERFRGTPMHVSPTGTNETQRLASLWSYRVMDSGREEQYDDIVSLAADLCACPVAVINFVGEESTYFKAAYGIGGSGTPRSISICDQAIRRKPPTLFPSLSAAAVMEGNPLVHCSGGMEFYLGVPIIDPRTEQAVGALCVVDYKPRTLSDATLKAMSLLAKQVIAALESRRRLIDLIEMQQELDKANRLKEQALQARETFLASMSHEIRTPMNAILGLERLISNTSLTLEQQQYVSMIQTSGRMLLTIVDDVLDFAAMQANDGLVKLDEVPSSPIEVIETAAMLTQNMANERGLAFGLFVDPKVPNSLMLDRVRFQQVLLNVLTNAIKFTRRGHVELRVTGEWVTSTSSTTAEVTNDNSNSNSNSDNNSNNSLAPPTDAQAAASPAAASSDSPRFKLRVSVKDTGIGISPAQLATLFQPFSQVHHSRGELGGTGLGLVICSRLVRALGGEKLDVESTEGVGSTFSFTSLCRPSPIQELPTTPTPPTTASSPEAPPALANGASHRVSHPNLDRPDLDGYQLTIAQRNLLANKKCVFLGAVTVSTALWLELLSAYQINVQVASSFDTFFSDYDTAKASTIDIFLADLDTLRVMESTLLNALCEVGPVRLLSIASHQLVLVEEKVRRPSLTGADQPSSNGHSGTPEHAAASDSARTIEWRSASHQRSLQSPLRMTELVRTLCSLLAQPLPVALATRRSSSLMPQVTEVPAKPVATAPSPKATVVDPKAMPCSERTTTPRLTPIAPNFPLRILLAEDNVINQRVLVMLMRKLGYEIQVAENGRAVLHALARETARGREFEYQCILMDASMDDIDGLECTRVIRSQQLPNHIRPFIIAQTANATAEYRVACLDSGMDWYMTKPILIDSLTEALKAAYHWHEQNPLPAKALPPTASAAER</sequence>
<feature type="compositionally biased region" description="Low complexity" evidence="6">
    <location>
        <begin position="505"/>
        <end position="517"/>
    </location>
</feature>
<dbReference type="SMART" id="SM00387">
    <property type="entry name" value="HATPase_c"/>
    <property type="match status" value="1"/>
</dbReference>
<dbReference type="SMART" id="SM00388">
    <property type="entry name" value="HisKA"/>
    <property type="match status" value="1"/>
</dbReference>
<organism evidence="9 10">
    <name type="scientific">Capsaspora owczarzaki (strain ATCC 30864)</name>
    <dbReference type="NCBI Taxonomy" id="595528"/>
    <lineage>
        <taxon>Eukaryota</taxon>
        <taxon>Filasterea</taxon>
        <taxon>Capsaspora</taxon>
    </lineage>
</organism>
<dbReference type="OrthoDB" id="60033at2759"/>
<evidence type="ECO:0000313" key="10">
    <source>
        <dbReference type="Proteomes" id="UP000008743"/>
    </source>
</evidence>
<protein>
    <submittedName>
        <fullName evidence="9">Two-component hybrid sensor and regulator histidine kinase</fullName>
    </submittedName>
</protein>
<dbReference type="GO" id="GO:0000155">
    <property type="term" value="F:phosphorelay sensor kinase activity"/>
    <property type="evidence" value="ECO:0007669"/>
    <property type="project" value="InterPro"/>
</dbReference>
<dbReference type="Pfam" id="PF02518">
    <property type="entry name" value="HATPase_c"/>
    <property type="match status" value="1"/>
</dbReference>
<name>A0A0D2UJG8_CAPO3</name>
<feature type="compositionally biased region" description="Polar residues" evidence="6">
    <location>
        <begin position="648"/>
        <end position="658"/>
    </location>
</feature>
<feature type="region of interest" description="Disordered" evidence="6">
    <location>
        <begin position="490"/>
        <end position="527"/>
    </location>
</feature>
<dbReference type="Pfam" id="PF00072">
    <property type="entry name" value="Response_reg"/>
    <property type="match status" value="1"/>
</dbReference>
<evidence type="ECO:0000256" key="5">
    <source>
        <dbReference type="PROSITE-ProRule" id="PRU00169"/>
    </source>
</evidence>
<keyword evidence="10" id="KW-1185">Reference proteome</keyword>
<dbReference type="SMART" id="SM00448">
    <property type="entry name" value="REC"/>
    <property type="match status" value="1"/>
</dbReference>
<feature type="domain" description="Response regulatory" evidence="8">
    <location>
        <begin position="766"/>
        <end position="891"/>
    </location>
</feature>
<keyword evidence="1 5" id="KW-0597">Phosphoprotein</keyword>
<dbReference type="InterPro" id="IPR003661">
    <property type="entry name" value="HisK_dim/P_dom"/>
</dbReference>
<dbReference type="InterPro" id="IPR005467">
    <property type="entry name" value="His_kinase_dom"/>
</dbReference>
<evidence type="ECO:0000259" key="7">
    <source>
        <dbReference type="PROSITE" id="PS50109"/>
    </source>
</evidence>
<dbReference type="PANTHER" id="PTHR45339:SF1">
    <property type="entry name" value="HYBRID SIGNAL TRANSDUCTION HISTIDINE KINASE J"/>
    <property type="match status" value="1"/>
</dbReference>
<dbReference type="SUPFAM" id="SSF52172">
    <property type="entry name" value="CheY-like"/>
    <property type="match status" value="1"/>
</dbReference>
<feature type="region of interest" description="Disordered" evidence="6">
    <location>
        <begin position="645"/>
        <end position="678"/>
    </location>
</feature>
<proteinExistence type="predicted"/>
<evidence type="ECO:0000256" key="4">
    <source>
        <dbReference type="ARBA" id="ARBA00023012"/>
    </source>
</evidence>
<dbReference type="AlphaFoldDB" id="A0A0D2UJG8"/>
<dbReference type="Gene3D" id="3.30.450.40">
    <property type="match status" value="1"/>
</dbReference>
<dbReference type="InterPro" id="IPR036890">
    <property type="entry name" value="HATPase_C_sf"/>
</dbReference>
<dbReference type="Gene3D" id="3.40.50.2300">
    <property type="match status" value="1"/>
</dbReference>
<feature type="region of interest" description="Disordered" evidence="6">
    <location>
        <begin position="365"/>
        <end position="408"/>
    </location>
</feature>
<dbReference type="Proteomes" id="UP000008743">
    <property type="component" value="Unassembled WGS sequence"/>
</dbReference>
<dbReference type="InParanoid" id="A0A0D2UJG8"/>
<dbReference type="Pfam" id="PF00512">
    <property type="entry name" value="HisKA"/>
    <property type="match status" value="1"/>
</dbReference>
<keyword evidence="3 9" id="KW-0418">Kinase</keyword>
<dbReference type="PROSITE" id="PS50109">
    <property type="entry name" value="HIS_KIN"/>
    <property type="match status" value="1"/>
</dbReference>
<dbReference type="PRINTS" id="PR00344">
    <property type="entry name" value="BCTRLSENSOR"/>
</dbReference>
<dbReference type="InterPro" id="IPR011006">
    <property type="entry name" value="CheY-like_superfamily"/>
</dbReference>
<dbReference type="SUPFAM" id="SSF55781">
    <property type="entry name" value="GAF domain-like"/>
    <property type="match status" value="1"/>
</dbReference>
<dbReference type="SUPFAM" id="SSF55874">
    <property type="entry name" value="ATPase domain of HSP90 chaperone/DNA topoisomerase II/histidine kinase"/>
    <property type="match status" value="1"/>
</dbReference>
<evidence type="ECO:0000256" key="2">
    <source>
        <dbReference type="ARBA" id="ARBA00022679"/>
    </source>
</evidence>
<evidence type="ECO:0000256" key="6">
    <source>
        <dbReference type="SAM" id="MobiDB-lite"/>
    </source>
</evidence>
<dbReference type="InterPro" id="IPR036097">
    <property type="entry name" value="HisK_dim/P_sf"/>
</dbReference>
<dbReference type="CDD" id="cd17546">
    <property type="entry name" value="REC_hyHK_CKI1_RcsC-like"/>
    <property type="match status" value="1"/>
</dbReference>
<evidence type="ECO:0000259" key="8">
    <source>
        <dbReference type="PROSITE" id="PS50110"/>
    </source>
</evidence>
<dbReference type="SMART" id="SM00065">
    <property type="entry name" value="GAF"/>
    <property type="match status" value="1"/>
</dbReference>
<dbReference type="CDD" id="cd00082">
    <property type="entry name" value="HisKA"/>
    <property type="match status" value="1"/>
</dbReference>
<dbReference type="PANTHER" id="PTHR45339">
    <property type="entry name" value="HYBRID SIGNAL TRANSDUCTION HISTIDINE KINASE J"/>
    <property type="match status" value="1"/>
</dbReference>
<dbReference type="InterPro" id="IPR003594">
    <property type="entry name" value="HATPase_dom"/>
</dbReference>